<dbReference type="CDD" id="cd07719">
    <property type="entry name" value="arylsulfatase_AtsA-like_MBL-fold"/>
    <property type="match status" value="1"/>
</dbReference>
<dbReference type="OrthoDB" id="4137979at2"/>
<keyword evidence="1" id="KW-0255">Endonuclease</keyword>
<organism evidence="4 5">
    <name type="scientific">Enteractinococcus helveticum</name>
    <dbReference type="NCBI Taxonomy" id="1837282"/>
    <lineage>
        <taxon>Bacteria</taxon>
        <taxon>Bacillati</taxon>
        <taxon>Actinomycetota</taxon>
        <taxon>Actinomycetes</taxon>
        <taxon>Micrococcales</taxon>
        <taxon>Micrococcaceae</taxon>
    </lineage>
</organism>
<dbReference type="Proteomes" id="UP000078292">
    <property type="component" value="Unassembled WGS sequence"/>
</dbReference>
<gene>
    <name evidence="4" type="ORF">A6F49_08410</name>
</gene>
<dbReference type="PANTHER" id="PTHR46018">
    <property type="entry name" value="ZINC PHOSPHODIESTERASE ELAC PROTEIN 1"/>
    <property type="match status" value="1"/>
</dbReference>
<dbReference type="SUPFAM" id="SSF56281">
    <property type="entry name" value="Metallo-hydrolase/oxidoreductase"/>
    <property type="match status" value="1"/>
</dbReference>
<evidence type="ECO:0000256" key="1">
    <source>
        <dbReference type="ARBA" id="ARBA00022759"/>
    </source>
</evidence>
<dbReference type="AlphaFoldDB" id="A0A1B7M0M2"/>
<keyword evidence="5" id="KW-1185">Reference proteome</keyword>
<evidence type="ECO:0000313" key="5">
    <source>
        <dbReference type="Proteomes" id="UP000078292"/>
    </source>
</evidence>
<dbReference type="Gene3D" id="3.60.15.10">
    <property type="entry name" value="Ribonuclease Z/Hydroxyacylglutathione hydrolase-like"/>
    <property type="match status" value="1"/>
</dbReference>
<evidence type="ECO:0000256" key="2">
    <source>
        <dbReference type="ARBA" id="ARBA00022801"/>
    </source>
</evidence>
<comment type="caution">
    <text evidence="4">The sequence shown here is derived from an EMBL/GenBank/DDBJ whole genome shotgun (WGS) entry which is preliminary data.</text>
</comment>
<dbReference type="EMBL" id="LXEY01000016">
    <property type="protein sequence ID" value="OAV61585.1"/>
    <property type="molecule type" value="Genomic_DNA"/>
</dbReference>
<keyword evidence="2 4" id="KW-0378">Hydrolase</keyword>
<evidence type="ECO:0000313" key="4">
    <source>
        <dbReference type="EMBL" id="OAV61585.1"/>
    </source>
</evidence>
<dbReference type="STRING" id="1837282.A6F49_08410"/>
<name>A0A1B7M0M2_9MICC</name>
<evidence type="ECO:0000259" key="3">
    <source>
        <dbReference type="Pfam" id="PF00753"/>
    </source>
</evidence>
<dbReference type="InterPro" id="IPR044094">
    <property type="entry name" value="AtsA-like_MBL-fold"/>
</dbReference>
<dbReference type="InterPro" id="IPR036866">
    <property type="entry name" value="RibonucZ/Hydroxyglut_hydro"/>
</dbReference>
<feature type="domain" description="Metallo-beta-lactamase" evidence="3">
    <location>
        <begin position="38"/>
        <end position="94"/>
    </location>
</feature>
<dbReference type="Pfam" id="PF00753">
    <property type="entry name" value="Lactamase_B"/>
    <property type="match status" value="1"/>
</dbReference>
<dbReference type="PANTHER" id="PTHR46018:SF2">
    <property type="entry name" value="ZINC PHOSPHODIESTERASE ELAC PROTEIN 1"/>
    <property type="match status" value="1"/>
</dbReference>
<protein>
    <submittedName>
        <fullName evidence="4">MBL fold metallo-hydrolase</fullName>
    </submittedName>
</protein>
<keyword evidence="1" id="KW-0540">Nuclease</keyword>
<accession>A0A1B7M0M2</accession>
<dbReference type="InterPro" id="IPR001279">
    <property type="entry name" value="Metallo-B-lactamas"/>
</dbReference>
<reference evidence="4 5" key="1">
    <citation type="submission" date="2016-04" db="EMBL/GenBank/DDBJ databases">
        <title>First whole genome shotgun sequence of the bacterium Enteractinococcus sp. strain UASWS1574.</title>
        <authorList>
            <person name="Crovadore J."/>
            <person name="Chablais R."/>
            <person name="Lefort F."/>
        </authorList>
    </citation>
    <scope>NUCLEOTIDE SEQUENCE [LARGE SCALE GENOMIC DNA]</scope>
    <source>
        <strain evidence="4 5">UASWS1574</strain>
    </source>
</reference>
<proteinExistence type="predicted"/>
<dbReference type="GO" id="GO:0042781">
    <property type="term" value="F:3'-tRNA processing endoribonuclease activity"/>
    <property type="evidence" value="ECO:0007669"/>
    <property type="project" value="TreeGrafter"/>
</dbReference>
<sequence>MVVTHFRSAHEVSATPHVVTLGTAGGPRWWSDHQGEPRQGIATAVVVDDGWYLVDAGSGVGRQIQRAGLSMSDLKGIFITHMHSDHIVDLGSLMLFAPFEIKQAGRGPIPLYGPANRSRVTPLSPRATTTPQPVNPDQPGAGIEATFAGLVNAYSADINDRVMDSLTKGPYDYFAPQDIQIPDDVAFDPDHNVAPAMEPFAVFADENVRVTATLVSHHPTAPAFAFRFDTDSGSVTISGDTAPCDNLIRLAHDTDLLLHEVISLETMASMYTDTVMLQATMDHHRRAHTTAEDAGRIATQAGAKTLGLHHLVPSHAPVEVWQKAANTFAGRLVIAQDLDQISFERSAQYDKADHYVA</sequence>